<sequence length="532" mass="60697">MKPIIQIILLIICLLISPVFAKAQSEIIPLSNDINNRIDKNIYFSGNERNHTAIRPFIVGDALDSAKYYSLLFPVIPKHWQTKSWLHRKIFTEHLIEFKRPDFELTADFLPSLSIGKEGSRSLNLNTRGFEVKGVIGVKKLFSFNTYLYENQAKFANYITKFVNENQVAPGQATLHNTTIHNSFDFAYSGGTLSFTPSNFLNIQMGYDKNFIGDGYRSLLLSDNAVNYPFIKLTATLGPIRYMAMYAQFTDDYGIVANDDIPFPKKHGIFHYLSWNANKNLNFGLFENVMWEPGDIDFTYLNPIIFAHPVDQANGSPGKSLIGFTGSYKFLNHYVLYGQFALNEFTFKEVFAGTGYWANKQGEQLGLKYLEAFNIKGLNLQAELNSVRPYTYASQKTATNYSHLNQSLAHPYGANFREFLMIGNYNIKRFSIREQVGYSLYGQDTLGVNYGKNINLSYKDRAADYGNFIGQGVKTHLYYLNSNIFYLLNPKNNLGLEFGYTARRENSKLGTSNTSVITFGIRSSFRNLYYDF</sequence>
<evidence type="ECO:0000313" key="1">
    <source>
        <dbReference type="EMBL" id="MBE9665853.1"/>
    </source>
</evidence>
<evidence type="ECO:0008006" key="3">
    <source>
        <dbReference type="Google" id="ProtNLM"/>
    </source>
</evidence>
<reference evidence="1 2" key="1">
    <citation type="submission" date="2020-10" db="EMBL/GenBank/DDBJ databases">
        <title>Mucilaginibacter mali sp. nov., isolated from rhizosphere soil of apple orchard.</title>
        <authorList>
            <person name="Lee J.-S."/>
            <person name="Kim H.S."/>
            <person name="Kim J.-S."/>
        </authorList>
    </citation>
    <scope>NUCLEOTIDE SEQUENCE [LARGE SCALE GENOMIC DNA]</scope>
    <source>
        <strain evidence="1 2">KCTC 23157</strain>
    </source>
</reference>
<accession>A0ABR9XEQ0</accession>
<dbReference type="RefSeq" id="WP_194105237.1">
    <property type="nucleotide sequence ID" value="NZ_JADFFM010000001.1"/>
</dbReference>
<name>A0ABR9XEQ0_9SPHI</name>
<dbReference type="Proteomes" id="UP000632774">
    <property type="component" value="Unassembled WGS sequence"/>
</dbReference>
<dbReference type="InterPro" id="IPR038636">
    <property type="entry name" value="Wzi_sf"/>
</dbReference>
<comment type="caution">
    <text evidence="1">The sequence shown here is derived from an EMBL/GenBank/DDBJ whole genome shotgun (WGS) entry which is preliminary data.</text>
</comment>
<evidence type="ECO:0000313" key="2">
    <source>
        <dbReference type="Proteomes" id="UP000632774"/>
    </source>
</evidence>
<proteinExistence type="predicted"/>
<dbReference type="Gene3D" id="2.40.160.130">
    <property type="entry name" value="Capsule assembly protein Wzi"/>
    <property type="match status" value="1"/>
</dbReference>
<protein>
    <recommendedName>
        <fullName evidence="3">Protein involved in gliding motility RemB</fullName>
    </recommendedName>
</protein>
<organism evidence="1 2">
    <name type="scientific">Mucilaginibacter boryungensis</name>
    <dbReference type="NCBI Taxonomy" id="768480"/>
    <lineage>
        <taxon>Bacteria</taxon>
        <taxon>Pseudomonadati</taxon>
        <taxon>Bacteroidota</taxon>
        <taxon>Sphingobacteriia</taxon>
        <taxon>Sphingobacteriales</taxon>
        <taxon>Sphingobacteriaceae</taxon>
        <taxon>Mucilaginibacter</taxon>
    </lineage>
</organism>
<dbReference type="EMBL" id="JADFFM010000001">
    <property type="protein sequence ID" value="MBE9665853.1"/>
    <property type="molecule type" value="Genomic_DNA"/>
</dbReference>
<gene>
    <name evidence="1" type="ORF">IRJ18_05730</name>
</gene>
<keyword evidence="2" id="KW-1185">Reference proteome</keyword>